<dbReference type="GO" id="GO:0009450">
    <property type="term" value="P:gamma-aminobutyric acid catabolic process"/>
    <property type="evidence" value="ECO:0007669"/>
    <property type="project" value="TreeGrafter"/>
</dbReference>
<dbReference type="PANTHER" id="PTHR43353">
    <property type="entry name" value="SUCCINATE-SEMIALDEHYDE DEHYDROGENASE, MITOCHONDRIAL"/>
    <property type="match status" value="1"/>
</dbReference>
<dbReference type="Proteomes" id="UP000246121">
    <property type="component" value="Unassembled WGS sequence"/>
</dbReference>
<dbReference type="Gene3D" id="3.40.309.10">
    <property type="entry name" value="Aldehyde Dehydrogenase, Chain A, domain 2"/>
    <property type="match status" value="1"/>
</dbReference>
<evidence type="ECO:0000259" key="6">
    <source>
        <dbReference type="Pfam" id="PF00171"/>
    </source>
</evidence>
<dbReference type="VEuPathDB" id="TriTrypDB:TcYC6_0098160"/>
<dbReference type="PROSITE" id="PS00687">
    <property type="entry name" value="ALDEHYDE_DEHYDR_GLU"/>
    <property type="match status" value="1"/>
</dbReference>
<dbReference type="FunFam" id="3.40.605.10:FF:000005">
    <property type="entry name" value="Succinate-semialdehyde dehydrogenase I"/>
    <property type="match status" value="1"/>
</dbReference>
<accession>A0A2V2V8Y5</accession>
<dbReference type="AlphaFoldDB" id="A0A2V2V8Y5"/>
<dbReference type="VEuPathDB" id="TriTrypDB:C3747_40g144"/>
<comment type="pathway">
    <text evidence="1">Amino-acid degradation; 4-aminobutanoate degradation.</text>
</comment>
<feature type="domain" description="Aldehyde dehydrogenase" evidence="6">
    <location>
        <begin position="40"/>
        <end position="499"/>
    </location>
</feature>
<dbReference type="PANTHER" id="PTHR43353:SF5">
    <property type="entry name" value="SUCCINATE-SEMIALDEHYDE DEHYDROGENASE, MITOCHONDRIAL"/>
    <property type="match status" value="1"/>
</dbReference>
<dbReference type="SUPFAM" id="SSF53720">
    <property type="entry name" value="ALDH-like"/>
    <property type="match status" value="1"/>
</dbReference>
<dbReference type="VEuPathDB" id="TriTrypDB:TCSYLVIO_004949"/>
<dbReference type="VEuPathDB" id="TriTrypDB:C4B63_48g118"/>
<dbReference type="InterPro" id="IPR016162">
    <property type="entry name" value="Ald_DH_N"/>
</dbReference>
<dbReference type="CDD" id="cd07103">
    <property type="entry name" value="ALDH_F5_SSADH_GabD"/>
    <property type="match status" value="1"/>
</dbReference>
<dbReference type="GO" id="GO:0004777">
    <property type="term" value="F:succinate-semialdehyde dehydrogenase (NAD+) activity"/>
    <property type="evidence" value="ECO:0007669"/>
    <property type="project" value="TreeGrafter"/>
</dbReference>
<sequence>MRRTSSTFCKAVFDLKNAAKLATGVVLDRTVAFINGAFVTPASAATITVEDPCTQKAIGEVPNMGKEETLQAIDAAKSAFEDWKNMMPRERAVIMHRWAQLVLCHSQSLGIILSRESGKILAEGVDECLYAERYLEWYAGEAERVYGDIIGGPREGVVTTVVRRPVGVVGVITPWNFPFSMVTRAVGGALAAGCTVVLKPSELTPFSALVLAQLAAEAGVPDGVFNVLTGNAEPIGDALLDSFDVRKISFTGSTRTGKHLYARSASTMKKLGLELGGNAPFIVFDDADLNRAVIGLIASKFRNAGQACISSNRIFIHEAIHDAFVARLVEKTRETMRVGNSLDETSKMGSLINGAAVDRMEALVKDALAKGAKLELGGKRIPGPGYFFEPTILTRVRHEAMDCSQREIFGPIIPIIKFSSESEVVQLANATPAGLAAYIYTQDYRRQSRVSEQLQFGMVGLNDVGLSSPCAPFGGVKESGLGRDGSKYGIDAFVDIKYVLESRI</sequence>
<evidence type="ECO:0000313" key="7">
    <source>
        <dbReference type="EMBL" id="PWU90773.1"/>
    </source>
</evidence>
<feature type="active site" evidence="4">
    <location>
        <position position="274"/>
    </location>
</feature>
<proteinExistence type="inferred from homology"/>
<dbReference type="Gene3D" id="3.40.605.10">
    <property type="entry name" value="Aldehyde Dehydrogenase, Chain A, domain 1"/>
    <property type="match status" value="1"/>
</dbReference>
<gene>
    <name evidence="7" type="ORF">C4B63_48g118</name>
</gene>
<dbReference type="VEuPathDB" id="TriTrypDB:TCDM_03177"/>
<protein>
    <submittedName>
        <fullName evidence="7">Putative aldehyde dehydrogenase</fullName>
    </submittedName>
</protein>
<dbReference type="InterPro" id="IPR050740">
    <property type="entry name" value="Aldehyde_DH_Superfamily"/>
</dbReference>
<dbReference type="VEuPathDB" id="TriTrypDB:TcCLB.506155.60"/>
<dbReference type="FunFam" id="3.40.309.10:FF:000004">
    <property type="entry name" value="Succinate-semialdehyde dehydrogenase I"/>
    <property type="match status" value="1"/>
</dbReference>
<evidence type="ECO:0000256" key="5">
    <source>
        <dbReference type="RuleBase" id="RU003345"/>
    </source>
</evidence>
<evidence type="ECO:0000256" key="4">
    <source>
        <dbReference type="PROSITE-ProRule" id="PRU10007"/>
    </source>
</evidence>
<dbReference type="VEuPathDB" id="TriTrypDB:TcG_05087"/>
<dbReference type="VEuPathDB" id="TriTrypDB:BCY84_10814"/>
<dbReference type="InterPro" id="IPR015590">
    <property type="entry name" value="Aldehyde_DH_dom"/>
</dbReference>
<organism evidence="7 8">
    <name type="scientific">Trypanosoma cruzi</name>
    <dbReference type="NCBI Taxonomy" id="5693"/>
    <lineage>
        <taxon>Eukaryota</taxon>
        <taxon>Discoba</taxon>
        <taxon>Euglenozoa</taxon>
        <taxon>Kinetoplastea</taxon>
        <taxon>Metakinetoplastina</taxon>
        <taxon>Trypanosomatida</taxon>
        <taxon>Trypanosomatidae</taxon>
        <taxon>Trypanosoma</taxon>
        <taxon>Schizotrypanum</taxon>
    </lineage>
</organism>
<dbReference type="Pfam" id="PF00171">
    <property type="entry name" value="Aldedh"/>
    <property type="match status" value="1"/>
</dbReference>
<name>A0A2V2V8Y5_TRYCR</name>
<reference evidence="7 8" key="1">
    <citation type="journal article" date="2018" name="Microb. Genom.">
        <title>Expanding an expanded genome: long-read sequencing of Trypanosoma cruzi.</title>
        <authorList>
            <person name="Berna L."/>
            <person name="Rodriguez M."/>
            <person name="Chiribao M.L."/>
            <person name="Parodi-Talice A."/>
            <person name="Pita S."/>
            <person name="Rijo G."/>
            <person name="Alvarez-Valin F."/>
            <person name="Robello C."/>
        </authorList>
    </citation>
    <scope>NUCLEOTIDE SEQUENCE [LARGE SCALE GENOMIC DNA]</scope>
    <source>
        <strain evidence="7 8">Dm28c</strain>
    </source>
</reference>
<dbReference type="VEuPathDB" id="TriTrypDB:TcCL_ESM02215"/>
<evidence type="ECO:0000256" key="3">
    <source>
        <dbReference type="ARBA" id="ARBA00023002"/>
    </source>
</evidence>
<dbReference type="VEuPathDB" id="TriTrypDB:TcCLB.507641.60"/>
<comment type="caution">
    <text evidence="7">The sequence shown here is derived from an EMBL/GenBank/DDBJ whole genome shotgun (WGS) entry which is preliminary data.</text>
</comment>
<dbReference type="InterPro" id="IPR016163">
    <property type="entry name" value="Ald_DH_C"/>
</dbReference>
<evidence type="ECO:0000256" key="1">
    <source>
        <dbReference type="ARBA" id="ARBA00005176"/>
    </source>
</evidence>
<dbReference type="InterPro" id="IPR016161">
    <property type="entry name" value="Ald_DH/histidinol_DH"/>
</dbReference>
<dbReference type="VEuPathDB" id="TriTrypDB:ECC02_001849"/>
<dbReference type="VEuPathDB" id="TriTrypDB:TcBrA4_0016800"/>
<dbReference type="InterPro" id="IPR029510">
    <property type="entry name" value="Ald_DH_CS_GLU"/>
</dbReference>
<dbReference type="EMBL" id="PRFA01000048">
    <property type="protein sequence ID" value="PWU90773.1"/>
    <property type="molecule type" value="Genomic_DNA"/>
</dbReference>
<comment type="similarity">
    <text evidence="2 5">Belongs to the aldehyde dehydrogenase family.</text>
</comment>
<evidence type="ECO:0000256" key="2">
    <source>
        <dbReference type="ARBA" id="ARBA00009986"/>
    </source>
</evidence>
<dbReference type="VEuPathDB" id="TriTrypDB:Tc_MARK_3697"/>
<evidence type="ECO:0000313" key="8">
    <source>
        <dbReference type="Proteomes" id="UP000246121"/>
    </source>
</evidence>
<keyword evidence="3 5" id="KW-0560">Oxidoreductase</keyword>